<dbReference type="PANTHER" id="PTHR30619">
    <property type="entry name" value="DNA INTERNALIZATION/COMPETENCE PROTEIN COMEC/REC2"/>
    <property type="match status" value="1"/>
</dbReference>
<dbReference type="Pfam" id="PF03772">
    <property type="entry name" value="Competence"/>
    <property type="match status" value="1"/>
</dbReference>
<feature type="transmembrane region" description="Helical" evidence="6">
    <location>
        <begin position="193"/>
        <end position="218"/>
    </location>
</feature>
<sequence length="438" mass="49979">MRLYREPLFFAGFLFALGILLRVFDSIYITLCLFLLIPIVVLLKRHEFFILLGFLVAGYLRGIRILKLNQFKAEINGKYIQGRFKIKNNNKFFLDKLPVPFTIRGAQGAEYGEIVIIKGRVKVWKGMLFINPKKIQPVNSSKNLFEKLHNKINRKLLEEFGMGETYYLARSLVLGDRDMLPERIKNSFRNSGIAHLLAISGLHAGMIFIIINLLLTFFPITHKWRYIITISILSLYTGIIGLQAPMTRAFIFTLFATLPLYIMRRITPLNALGVALLISSLFKPEWLTSPGFLLSYLATFGIIYVLPKIKLKTCIAKYTVYPFLASVVAQVFTIPVSSSFFGNISILSPISNIIFLPLTFIFLSETLLAILFSFLKFPLLSSRFSACAHFIAQLITKLTTKISSIPSASVSFHPKIFIIFIYYLIITLVILIMEIRKR</sequence>
<dbReference type="NCBIfam" id="TIGR00360">
    <property type="entry name" value="ComEC_N-term"/>
    <property type="match status" value="1"/>
</dbReference>
<feature type="transmembrane region" description="Helical" evidence="6">
    <location>
        <begin position="48"/>
        <end position="66"/>
    </location>
</feature>
<keyword evidence="2" id="KW-1003">Cell membrane</keyword>
<evidence type="ECO:0000256" key="3">
    <source>
        <dbReference type="ARBA" id="ARBA00022692"/>
    </source>
</evidence>
<feature type="transmembrane region" description="Helical" evidence="6">
    <location>
        <begin position="249"/>
        <end position="266"/>
    </location>
</feature>
<dbReference type="InterPro" id="IPR052159">
    <property type="entry name" value="Competence_DNA_uptake"/>
</dbReference>
<keyword evidence="4 6" id="KW-1133">Transmembrane helix</keyword>
<feature type="transmembrane region" description="Helical" evidence="6">
    <location>
        <begin position="286"/>
        <end position="306"/>
    </location>
</feature>
<evidence type="ECO:0000256" key="1">
    <source>
        <dbReference type="ARBA" id="ARBA00004651"/>
    </source>
</evidence>
<feature type="transmembrane region" description="Helical" evidence="6">
    <location>
        <begin position="379"/>
        <end position="396"/>
    </location>
</feature>
<dbReference type="InterPro" id="IPR004477">
    <property type="entry name" value="ComEC_N"/>
</dbReference>
<feature type="transmembrane region" description="Helical" evidence="6">
    <location>
        <begin position="416"/>
        <end position="435"/>
    </location>
</feature>
<organism evidence="8">
    <name type="scientific">candidate division WOR-3 bacterium</name>
    <dbReference type="NCBI Taxonomy" id="2052148"/>
    <lineage>
        <taxon>Bacteria</taxon>
        <taxon>Bacteria division WOR-3</taxon>
    </lineage>
</organism>
<accession>A0A7V5HMZ9</accession>
<comment type="caution">
    <text evidence="8">The sequence shown here is derived from an EMBL/GenBank/DDBJ whole genome shotgun (WGS) entry which is preliminary data.</text>
</comment>
<protein>
    <submittedName>
        <fullName evidence="8">ComEC/Rec2 family competence protein</fullName>
    </submittedName>
</protein>
<comment type="subcellular location">
    <subcellularLocation>
        <location evidence="1">Cell membrane</location>
        <topology evidence="1">Multi-pass membrane protein</topology>
    </subcellularLocation>
</comment>
<feature type="transmembrane region" description="Helical" evidence="6">
    <location>
        <begin position="353"/>
        <end position="372"/>
    </location>
</feature>
<dbReference type="PANTHER" id="PTHR30619:SF1">
    <property type="entry name" value="RECOMBINATION PROTEIN 2"/>
    <property type="match status" value="1"/>
</dbReference>
<name>A0A7V5HMZ9_UNCW3</name>
<dbReference type="AlphaFoldDB" id="A0A7V5HMZ9"/>
<proteinExistence type="predicted"/>
<feature type="domain" description="ComEC/Rec2-related protein" evidence="7">
    <location>
        <begin position="172"/>
        <end position="433"/>
    </location>
</feature>
<gene>
    <name evidence="8" type="ORF">ENL43_02545</name>
</gene>
<dbReference type="GO" id="GO:0005886">
    <property type="term" value="C:plasma membrane"/>
    <property type="evidence" value="ECO:0007669"/>
    <property type="project" value="UniProtKB-SubCell"/>
</dbReference>
<evidence type="ECO:0000313" key="8">
    <source>
        <dbReference type="EMBL" id="HHF53227.1"/>
    </source>
</evidence>
<feature type="transmembrane region" description="Helical" evidence="6">
    <location>
        <begin position="224"/>
        <end position="242"/>
    </location>
</feature>
<dbReference type="Proteomes" id="UP000886050">
    <property type="component" value="Unassembled WGS sequence"/>
</dbReference>
<reference evidence="8" key="1">
    <citation type="journal article" date="2020" name="mSystems">
        <title>Genome- and Community-Level Interaction Insights into Carbon Utilization and Element Cycling Functions of Hydrothermarchaeota in Hydrothermal Sediment.</title>
        <authorList>
            <person name="Zhou Z."/>
            <person name="Liu Y."/>
            <person name="Xu W."/>
            <person name="Pan J."/>
            <person name="Luo Z.H."/>
            <person name="Li M."/>
        </authorList>
    </citation>
    <scope>NUCLEOTIDE SEQUENCE [LARGE SCALE GENOMIC DNA]</scope>
    <source>
        <strain evidence="8">HyVt-96</strain>
    </source>
</reference>
<evidence type="ECO:0000256" key="4">
    <source>
        <dbReference type="ARBA" id="ARBA00022989"/>
    </source>
</evidence>
<evidence type="ECO:0000256" key="6">
    <source>
        <dbReference type="SAM" id="Phobius"/>
    </source>
</evidence>
<keyword evidence="3 6" id="KW-0812">Transmembrane</keyword>
<evidence type="ECO:0000259" key="7">
    <source>
        <dbReference type="Pfam" id="PF03772"/>
    </source>
</evidence>
<feature type="transmembrane region" description="Helical" evidence="6">
    <location>
        <begin position="12"/>
        <end position="42"/>
    </location>
</feature>
<keyword evidence="5 6" id="KW-0472">Membrane</keyword>
<dbReference type="EMBL" id="DRTX01000132">
    <property type="protein sequence ID" value="HHF53227.1"/>
    <property type="molecule type" value="Genomic_DNA"/>
</dbReference>
<feature type="transmembrane region" description="Helical" evidence="6">
    <location>
        <begin position="318"/>
        <end position="341"/>
    </location>
</feature>
<evidence type="ECO:0000256" key="5">
    <source>
        <dbReference type="ARBA" id="ARBA00023136"/>
    </source>
</evidence>
<evidence type="ECO:0000256" key="2">
    <source>
        <dbReference type="ARBA" id="ARBA00022475"/>
    </source>
</evidence>